<dbReference type="Gene3D" id="1.20.1250.20">
    <property type="entry name" value="MFS general substrate transporter like domains"/>
    <property type="match status" value="2"/>
</dbReference>
<evidence type="ECO:0000256" key="1">
    <source>
        <dbReference type="ARBA" id="ARBA00004651"/>
    </source>
</evidence>
<keyword evidence="3 6" id="KW-0812">Transmembrane</keyword>
<feature type="transmembrane region" description="Helical" evidence="6">
    <location>
        <begin position="284"/>
        <end position="307"/>
    </location>
</feature>
<feature type="transmembrane region" description="Helical" evidence="6">
    <location>
        <begin position="162"/>
        <end position="182"/>
    </location>
</feature>
<feature type="transmembrane region" description="Helical" evidence="6">
    <location>
        <begin position="406"/>
        <end position="425"/>
    </location>
</feature>
<evidence type="ECO:0000256" key="3">
    <source>
        <dbReference type="ARBA" id="ARBA00022692"/>
    </source>
</evidence>
<evidence type="ECO:0000256" key="6">
    <source>
        <dbReference type="SAM" id="Phobius"/>
    </source>
</evidence>
<dbReference type="EMBL" id="CP001778">
    <property type="protein sequence ID" value="ADD42646.1"/>
    <property type="molecule type" value="Genomic_DNA"/>
</dbReference>
<feature type="transmembrane region" description="Helical" evidence="6">
    <location>
        <begin position="122"/>
        <end position="141"/>
    </location>
</feature>
<accession>D3Q9G4</accession>
<feature type="domain" description="Major facilitator superfamily (MFS) profile" evidence="7">
    <location>
        <begin position="248"/>
        <end position="442"/>
    </location>
</feature>
<evidence type="ECO:0000256" key="2">
    <source>
        <dbReference type="ARBA" id="ARBA00022448"/>
    </source>
</evidence>
<dbReference type="Proteomes" id="UP000000844">
    <property type="component" value="Chromosome"/>
</dbReference>
<dbReference type="PANTHER" id="PTHR23519">
    <property type="entry name" value="AUTOPHAGY-RELATED PROTEIN 22"/>
    <property type="match status" value="1"/>
</dbReference>
<feature type="transmembrane region" description="Helical" evidence="6">
    <location>
        <begin position="246"/>
        <end position="264"/>
    </location>
</feature>
<gene>
    <name evidence="8" type="ordered locus">Snas_2972</name>
</gene>
<evidence type="ECO:0000313" key="8">
    <source>
        <dbReference type="EMBL" id="ADD42646.1"/>
    </source>
</evidence>
<proteinExistence type="predicted"/>
<evidence type="ECO:0000256" key="4">
    <source>
        <dbReference type="ARBA" id="ARBA00022989"/>
    </source>
</evidence>
<dbReference type="HOGENOM" id="CLU_017518_3_0_11"/>
<keyword evidence="2" id="KW-0813">Transport</keyword>
<feature type="transmembrane region" description="Helical" evidence="6">
    <location>
        <begin position="194"/>
        <end position="214"/>
    </location>
</feature>
<dbReference type="PROSITE" id="PS50850">
    <property type="entry name" value="MFS"/>
    <property type="match status" value="1"/>
</dbReference>
<protein>
    <submittedName>
        <fullName evidence="8">Major facilitator superfamily MFS_1</fullName>
    </submittedName>
</protein>
<dbReference type="GO" id="GO:0022857">
    <property type="term" value="F:transmembrane transporter activity"/>
    <property type="evidence" value="ECO:0007669"/>
    <property type="project" value="InterPro"/>
</dbReference>
<dbReference type="GO" id="GO:0005886">
    <property type="term" value="C:plasma membrane"/>
    <property type="evidence" value="ECO:0007669"/>
    <property type="project" value="UniProtKB-SubCell"/>
</dbReference>
<dbReference type="SUPFAM" id="SSF103473">
    <property type="entry name" value="MFS general substrate transporter"/>
    <property type="match status" value="1"/>
</dbReference>
<keyword evidence="4 6" id="KW-1133">Transmembrane helix</keyword>
<name>D3Q9G4_STANL</name>
<dbReference type="STRING" id="446470.Snas_2972"/>
<dbReference type="Pfam" id="PF11700">
    <property type="entry name" value="ATG22"/>
    <property type="match status" value="1"/>
</dbReference>
<reference evidence="8 9" key="1">
    <citation type="journal article" date="2009" name="Stand. Genomic Sci.">
        <title>Complete genome sequence of Stackebrandtia nassauensis type strain (LLR-40K-21).</title>
        <authorList>
            <person name="Munk C."/>
            <person name="Lapidus A."/>
            <person name="Copeland A."/>
            <person name="Jando M."/>
            <person name="Mayilraj S."/>
            <person name="Glavina Del Rio T."/>
            <person name="Nolan M."/>
            <person name="Chen F."/>
            <person name="Lucas S."/>
            <person name="Tice H."/>
            <person name="Cheng J.F."/>
            <person name="Han C."/>
            <person name="Detter J.C."/>
            <person name="Bruce D."/>
            <person name="Goodwin L."/>
            <person name="Chain P."/>
            <person name="Pitluck S."/>
            <person name="Goker M."/>
            <person name="Ovchinikova G."/>
            <person name="Pati A."/>
            <person name="Ivanova N."/>
            <person name="Mavromatis K."/>
            <person name="Chen A."/>
            <person name="Palaniappan K."/>
            <person name="Land M."/>
            <person name="Hauser L."/>
            <person name="Chang Y.J."/>
            <person name="Jeffries C.D."/>
            <person name="Bristow J."/>
            <person name="Eisen J.A."/>
            <person name="Markowitz V."/>
            <person name="Hugenholtz P."/>
            <person name="Kyrpides N.C."/>
            <person name="Klenk H.P."/>
        </authorList>
    </citation>
    <scope>NUCLEOTIDE SEQUENCE [LARGE SCALE GENOMIC DNA]</scope>
    <source>
        <strain evidence="9">DSM 44728 / CIP 108903 / NRRL B-16338 / NBRC 102104 / LLR-40K-21</strain>
    </source>
</reference>
<keyword evidence="5 6" id="KW-0472">Membrane</keyword>
<dbReference type="InterPro" id="IPR036259">
    <property type="entry name" value="MFS_trans_sf"/>
</dbReference>
<evidence type="ECO:0000259" key="7">
    <source>
        <dbReference type="PROSITE" id="PS50850"/>
    </source>
</evidence>
<dbReference type="InterPro" id="IPR050495">
    <property type="entry name" value="ATG22/LtaA_families"/>
</dbReference>
<comment type="subcellular location">
    <subcellularLocation>
        <location evidence="1">Cell membrane</location>
        <topology evidence="1">Multi-pass membrane protein</topology>
    </subcellularLocation>
</comment>
<dbReference type="eggNOG" id="COG2270">
    <property type="taxonomic scope" value="Bacteria"/>
</dbReference>
<dbReference type="AlphaFoldDB" id="D3Q9G4"/>
<dbReference type="InterPro" id="IPR024671">
    <property type="entry name" value="Atg22-like"/>
</dbReference>
<feature type="transmembrane region" description="Helical" evidence="6">
    <location>
        <begin position="97"/>
        <end position="116"/>
    </location>
</feature>
<organism evidence="8 9">
    <name type="scientific">Stackebrandtia nassauensis (strain DSM 44728 / CIP 108903 / NRRL B-16338 / NBRC 102104 / LLR-40K-21)</name>
    <dbReference type="NCBI Taxonomy" id="446470"/>
    <lineage>
        <taxon>Bacteria</taxon>
        <taxon>Bacillati</taxon>
        <taxon>Actinomycetota</taxon>
        <taxon>Actinomycetes</taxon>
        <taxon>Glycomycetales</taxon>
        <taxon>Glycomycetaceae</taxon>
        <taxon>Stackebrandtia</taxon>
    </lineage>
</organism>
<sequence>MTTTDIVSTPRERAGWYAYDWANSAFPTTVVTAFLGPYLTAIAKVGADGNGDIDVYGLSISAKELWPYVTSLSVILQVVVMPVVGAIADRTSRKKRLLSIMAYTGAASTCGLVFLTGDRYMLGAWLFLIANVSFGASVVVYNSFLPQIAAEPDRDKVSSRGWAIGYLGGGTLLLFNVIAVVLGGSENQADMARWSLVSAGVWWAGFTTLTVAWLRDRPALEGEYRGFVLTAGFKQFWRTLKDMRNYPLSIFFLIAFLVYNDGIQTVFNMAGTYGAEELGFELDALMPVILLVQFVAFGGAMVMGWLAKLYGAKATVLGSLLVWVAIVVFAYFVPAENFAMLLIMGVGIGLVLGGSQALSRSMFSQLIPKGKEGEYFGLYEISDRGTSWMGPLLFGLAIAMTDSYRIAILSLIVFFALGFVLLLLVPVRKAIIAAGNTPPAKV</sequence>
<evidence type="ECO:0000313" key="9">
    <source>
        <dbReference type="Proteomes" id="UP000000844"/>
    </source>
</evidence>
<dbReference type="InterPro" id="IPR020846">
    <property type="entry name" value="MFS_dom"/>
</dbReference>
<evidence type="ECO:0000256" key="5">
    <source>
        <dbReference type="ARBA" id="ARBA00023136"/>
    </source>
</evidence>
<dbReference type="RefSeq" id="WP_013018217.1">
    <property type="nucleotide sequence ID" value="NC_013947.1"/>
</dbReference>
<feature type="transmembrane region" description="Helical" evidence="6">
    <location>
        <begin position="65"/>
        <end position="85"/>
    </location>
</feature>
<feature type="transmembrane region" description="Helical" evidence="6">
    <location>
        <begin position="338"/>
        <end position="358"/>
    </location>
</feature>
<dbReference type="PANTHER" id="PTHR23519:SF1">
    <property type="entry name" value="AUTOPHAGY-RELATED PROTEIN 22"/>
    <property type="match status" value="1"/>
</dbReference>
<keyword evidence="9" id="KW-1185">Reference proteome</keyword>
<feature type="transmembrane region" description="Helical" evidence="6">
    <location>
        <begin position="314"/>
        <end position="332"/>
    </location>
</feature>
<dbReference type="KEGG" id="sna:Snas_2972"/>